<proteinExistence type="predicted"/>
<evidence type="ECO:0000313" key="2">
    <source>
        <dbReference type="Proteomes" id="UP000617979"/>
    </source>
</evidence>
<evidence type="ECO:0000313" key="1">
    <source>
        <dbReference type="EMBL" id="GGA44846.1"/>
    </source>
</evidence>
<gene>
    <name evidence="1" type="ORF">GCM10007416_17420</name>
</gene>
<reference evidence="2" key="1">
    <citation type="journal article" date="2019" name="Int. J. Syst. Evol. Microbiol.">
        <title>The Global Catalogue of Microorganisms (GCM) 10K type strain sequencing project: providing services to taxonomists for standard genome sequencing and annotation.</title>
        <authorList>
            <consortium name="The Broad Institute Genomics Platform"/>
            <consortium name="The Broad Institute Genome Sequencing Center for Infectious Disease"/>
            <person name="Wu L."/>
            <person name="Ma J."/>
        </authorList>
    </citation>
    <scope>NUCLEOTIDE SEQUENCE [LARGE SCALE GENOMIC DNA]</scope>
    <source>
        <strain evidence="2">CGMCC 1.12404</strain>
    </source>
</reference>
<accession>A0ABQ1GIX5</accession>
<name>A0ABQ1GIX5_9BACL</name>
<sequence length="49" mass="5898">MELVIVGIVRRRVWQPERRLILLSEEVRKQRGLYDKINLKITDNLPLNI</sequence>
<keyword evidence="2" id="KW-1185">Reference proteome</keyword>
<comment type="caution">
    <text evidence="1">The sequence shown here is derived from an EMBL/GenBank/DDBJ whole genome shotgun (WGS) entry which is preliminary data.</text>
</comment>
<dbReference type="Proteomes" id="UP000617979">
    <property type="component" value="Unassembled WGS sequence"/>
</dbReference>
<protein>
    <submittedName>
        <fullName evidence="1">Uncharacterized protein</fullName>
    </submittedName>
</protein>
<dbReference type="EMBL" id="BMEX01000005">
    <property type="protein sequence ID" value="GGA44846.1"/>
    <property type="molecule type" value="Genomic_DNA"/>
</dbReference>
<organism evidence="1 2">
    <name type="scientific">Kroppenstedtia guangzhouensis</name>
    <dbReference type="NCBI Taxonomy" id="1274356"/>
    <lineage>
        <taxon>Bacteria</taxon>
        <taxon>Bacillati</taxon>
        <taxon>Bacillota</taxon>
        <taxon>Bacilli</taxon>
        <taxon>Bacillales</taxon>
        <taxon>Thermoactinomycetaceae</taxon>
        <taxon>Kroppenstedtia</taxon>
    </lineage>
</organism>